<accession>A0A9Q9AN81</accession>
<evidence type="ECO:0000256" key="5">
    <source>
        <dbReference type="SAM" id="MobiDB-lite"/>
    </source>
</evidence>
<evidence type="ECO:0000256" key="4">
    <source>
        <dbReference type="ARBA" id="ARBA00023136"/>
    </source>
</evidence>
<keyword evidence="3 6" id="KW-1133">Transmembrane helix</keyword>
<gene>
    <name evidence="8" type="ORF">Slin15195_G025170</name>
</gene>
<evidence type="ECO:0000256" key="3">
    <source>
        <dbReference type="ARBA" id="ARBA00022989"/>
    </source>
</evidence>
<keyword evidence="9" id="KW-1185">Reference proteome</keyword>
<feature type="region of interest" description="Disordered" evidence="5">
    <location>
        <begin position="382"/>
        <end position="417"/>
    </location>
</feature>
<name>A0A9Q9AN81_9PEZI</name>
<dbReference type="GO" id="GO:0006506">
    <property type="term" value="P:GPI anchor biosynthetic process"/>
    <property type="evidence" value="ECO:0007669"/>
    <property type="project" value="InterPro"/>
</dbReference>
<dbReference type="PANTHER" id="PTHR13315">
    <property type="entry name" value="METALLO PHOSPHOESTERASE RELATED"/>
    <property type="match status" value="1"/>
</dbReference>
<evidence type="ECO:0000256" key="2">
    <source>
        <dbReference type="ARBA" id="ARBA00022692"/>
    </source>
</evidence>
<organism evidence="8 9">
    <name type="scientific">Septoria linicola</name>
    <dbReference type="NCBI Taxonomy" id="215465"/>
    <lineage>
        <taxon>Eukaryota</taxon>
        <taxon>Fungi</taxon>
        <taxon>Dikarya</taxon>
        <taxon>Ascomycota</taxon>
        <taxon>Pezizomycotina</taxon>
        <taxon>Dothideomycetes</taxon>
        <taxon>Dothideomycetidae</taxon>
        <taxon>Mycosphaerellales</taxon>
        <taxon>Mycosphaerellaceae</taxon>
        <taxon>Septoria</taxon>
    </lineage>
</organism>
<dbReference type="Pfam" id="PF00149">
    <property type="entry name" value="Metallophos"/>
    <property type="match status" value="1"/>
</dbReference>
<evidence type="ECO:0000313" key="9">
    <source>
        <dbReference type="Proteomes" id="UP001056384"/>
    </source>
</evidence>
<feature type="compositionally biased region" description="Acidic residues" evidence="5">
    <location>
        <begin position="392"/>
        <end position="401"/>
    </location>
</feature>
<dbReference type="GO" id="GO:0016020">
    <property type="term" value="C:membrane"/>
    <property type="evidence" value="ECO:0007669"/>
    <property type="project" value="GOC"/>
</dbReference>
<dbReference type="InterPro" id="IPR004843">
    <property type="entry name" value="Calcineurin-like_PHP"/>
</dbReference>
<keyword evidence="4 6" id="KW-0472">Membrane</keyword>
<reference evidence="8" key="1">
    <citation type="submission" date="2022-06" db="EMBL/GenBank/DDBJ databases">
        <title>Complete genome sequences of two strains of the flax pathogen Septoria linicola.</title>
        <authorList>
            <person name="Lapalu N."/>
            <person name="Simon A."/>
            <person name="Demenou B."/>
            <person name="Paumier D."/>
            <person name="Guillot M.-P."/>
            <person name="Gout L."/>
            <person name="Valade R."/>
        </authorList>
    </citation>
    <scope>NUCLEOTIDE SEQUENCE</scope>
    <source>
        <strain evidence="8">SE15195</strain>
    </source>
</reference>
<dbReference type="AlphaFoldDB" id="A0A9Q9AN81"/>
<dbReference type="EMBL" id="CP099419">
    <property type="protein sequence ID" value="USW49198.1"/>
    <property type="molecule type" value="Genomic_DNA"/>
</dbReference>
<feature type="compositionally biased region" description="Basic residues" evidence="5">
    <location>
        <begin position="525"/>
        <end position="541"/>
    </location>
</feature>
<dbReference type="PANTHER" id="PTHR13315:SF1">
    <property type="entry name" value="PROTEIN TED1"/>
    <property type="match status" value="1"/>
</dbReference>
<sequence length="541" mass="60538">MSGLSLRVFRLLLVPALIGTIYLYFYPTFHQCTFPRDSTSGDQAPFRLLALGDPQLEGDTSLPEHGHTELFPSIQRILNSIQRSDLGAISRDGGRLLYEDIPKALRTYHKKLDLWGNDQYLAHMYRTVSRHTDPTHVVVLGDLLGSQWIDDEEFGRRSNRFWGTVFSGAGKVPSDISDYKNVPAEELRGNKSWKNRIIAVAGNHDIGYAGDIDEKRIERFEDAFGRVNYDINFKLNGSTIIDKTTKKPLAPELRLIILNSMNLDSPAAHAQLQQDSIDHMNERLYWQIPQTDTTGTILLTHIPLFKESGICTDGPFFDYFPDRGPKDYFSNSIKEQNHLTYDVSARILEGVVGPSRTRSAIILNGHDHTGCDTYHSRSIIEDIPEPPPPEVNPEEEDDEDGTIAASKWNKPAPPPPEREKWLVQRYAESGKTRKNETLTGVREVTVRSMMGQFGGNAGLLSAWFNVEKKEWEFEYDTCAAGVQHIWWAIHVLDLIVVGMGVLGAVSAAVGGSGGSGTKSKNGTKTTKKKSSGKNKKNKQKQ</sequence>
<dbReference type="InterPro" id="IPR033308">
    <property type="entry name" value="PGAP5/Cdc1/Ted1"/>
</dbReference>
<evidence type="ECO:0000259" key="7">
    <source>
        <dbReference type="Pfam" id="PF00149"/>
    </source>
</evidence>
<evidence type="ECO:0000256" key="6">
    <source>
        <dbReference type="SAM" id="Phobius"/>
    </source>
</evidence>
<keyword evidence="2 6" id="KW-0812">Transmembrane</keyword>
<feature type="region of interest" description="Disordered" evidence="5">
    <location>
        <begin position="510"/>
        <end position="541"/>
    </location>
</feature>
<dbReference type="Proteomes" id="UP001056384">
    <property type="component" value="Chromosome 2"/>
</dbReference>
<dbReference type="GO" id="GO:0005783">
    <property type="term" value="C:endoplasmic reticulum"/>
    <property type="evidence" value="ECO:0007669"/>
    <property type="project" value="TreeGrafter"/>
</dbReference>
<dbReference type="OrthoDB" id="9984693at2759"/>
<feature type="domain" description="Calcineurin-like phosphoesterase" evidence="7">
    <location>
        <begin position="115"/>
        <end position="314"/>
    </location>
</feature>
<dbReference type="SUPFAM" id="SSF56300">
    <property type="entry name" value="Metallo-dependent phosphatases"/>
    <property type="match status" value="1"/>
</dbReference>
<feature type="transmembrane region" description="Helical" evidence="6">
    <location>
        <begin position="485"/>
        <end position="510"/>
    </location>
</feature>
<evidence type="ECO:0000256" key="1">
    <source>
        <dbReference type="ARBA" id="ARBA00004141"/>
    </source>
</evidence>
<evidence type="ECO:0000313" key="8">
    <source>
        <dbReference type="EMBL" id="USW49198.1"/>
    </source>
</evidence>
<protein>
    <submittedName>
        <fullName evidence="8">Calcineurin-like phosphoesterase domain, ApaH type, metallo-dependent phosphatase</fullName>
    </submittedName>
</protein>
<comment type="subcellular location">
    <subcellularLocation>
        <location evidence="1">Membrane</location>
        <topology evidence="1">Multi-pass membrane protein</topology>
    </subcellularLocation>
</comment>
<proteinExistence type="predicted"/>
<dbReference type="Gene3D" id="3.60.21.10">
    <property type="match status" value="1"/>
</dbReference>
<feature type="transmembrane region" description="Helical" evidence="6">
    <location>
        <begin position="7"/>
        <end position="26"/>
    </location>
</feature>
<dbReference type="InterPro" id="IPR029052">
    <property type="entry name" value="Metallo-depent_PP-like"/>
</dbReference>